<accession>A0A0D8XYH0</accession>
<evidence type="ECO:0000256" key="1">
    <source>
        <dbReference type="SAM" id="MobiDB-lite"/>
    </source>
</evidence>
<evidence type="ECO:0000256" key="2">
    <source>
        <dbReference type="SAM" id="SignalP"/>
    </source>
</evidence>
<keyword evidence="2" id="KW-0732">Signal</keyword>
<evidence type="ECO:0000313" key="4">
    <source>
        <dbReference type="Proteomes" id="UP000053766"/>
    </source>
</evidence>
<reference evidence="3 4" key="1">
    <citation type="submission" date="2013-11" db="EMBL/GenBank/DDBJ databases">
        <title>Draft genome of the bovine lungworm Dictyocaulus viviparus.</title>
        <authorList>
            <person name="Mitreva M."/>
        </authorList>
    </citation>
    <scope>NUCLEOTIDE SEQUENCE [LARGE SCALE GENOMIC DNA]</scope>
    <source>
        <strain evidence="3 4">HannoverDv2000</strain>
    </source>
</reference>
<protein>
    <submittedName>
        <fullName evidence="3">Uncharacterized protein</fullName>
    </submittedName>
</protein>
<evidence type="ECO:0000313" key="3">
    <source>
        <dbReference type="EMBL" id="KJH48892.1"/>
    </source>
</evidence>
<proteinExistence type="predicted"/>
<name>A0A0D8XYH0_DICVI</name>
<reference evidence="4" key="2">
    <citation type="journal article" date="2016" name="Sci. Rep.">
        <title>Dictyocaulus viviparus genome, variome and transcriptome elucidate lungworm biology and support future intervention.</title>
        <authorList>
            <person name="McNulty S.N."/>
            <person name="Strube C."/>
            <person name="Rosa B.A."/>
            <person name="Martin J.C."/>
            <person name="Tyagi R."/>
            <person name="Choi Y.J."/>
            <person name="Wang Q."/>
            <person name="Hallsworth Pepin K."/>
            <person name="Zhang X."/>
            <person name="Ozersky P."/>
            <person name="Wilson R.K."/>
            <person name="Sternberg P.W."/>
            <person name="Gasser R.B."/>
            <person name="Mitreva M."/>
        </authorList>
    </citation>
    <scope>NUCLEOTIDE SEQUENCE [LARGE SCALE GENOMIC DNA]</scope>
    <source>
        <strain evidence="4">HannoverDv2000</strain>
    </source>
</reference>
<dbReference type="OrthoDB" id="5786875at2759"/>
<sequence>MDTMHVLVLLFALLAMVVCQPFYGLEKQILYGFQDPDEIQWSPEREKEEKREEEGGGKSIEEGHKRVSDTVMAKRGGRLLNLIGLNSRFTDPFRQRMMKKKIRSVQMNNDRLHNYGDEQPVQ</sequence>
<feature type="chain" id="PRO_5002336185" evidence="2">
    <location>
        <begin position="20"/>
        <end position="122"/>
    </location>
</feature>
<feature type="compositionally biased region" description="Basic and acidic residues" evidence="1">
    <location>
        <begin position="43"/>
        <end position="68"/>
    </location>
</feature>
<dbReference type="EMBL" id="KN716252">
    <property type="protein sequence ID" value="KJH48892.1"/>
    <property type="molecule type" value="Genomic_DNA"/>
</dbReference>
<keyword evidence="4" id="KW-1185">Reference proteome</keyword>
<organism evidence="3 4">
    <name type="scientific">Dictyocaulus viviparus</name>
    <name type="common">Bovine lungworm</name>
    <dbReference type="NCBI Taxonomy" id="29172"/>
    <lineage>
        <taxon>Eukaryota</taxon>
        <taxon>Metazoa</taxon>
        <taxon>Ecdysozoa</taxon>
        <taxon>Nematoda</taxon>
        <taxon>Chromadorea</taxon>
        <taxon>Rhabditida</taxon>
        <taxon>Rhabditina</taxon>
        <taxon>Rhabditomorpha</taxon>
        <taxon>Strongyloidea</taxon>
        <taxon>Metastrongylidae</taxon>
        <taxon>Dictyocaulus</taxon>
    </lineage>
</organism>
<feature type="signal peptide" evidence="2">
    <location>
        <begin position="1"/>
        <end position="19"/>
    </location>
</feature>
<dbReference type="Proteomes" id="UP000053766">
    <property type="component" value="Unassembled WGS sequence"/>
</dbReference>
<gene>
    <name evidence="3" type="ORF">DICVIV_04967</name>
</gene>
<feature type="region of interest" description="Disordered" evidence="1">
    <location>
        <begin position="41"/>
        <end position="68"/>
    </location>
</feature>
<dbReference type="AlphaFoldDB" id="A0A0D8XYH0"/>